<dbReference type="Proteomes" id="UP001500443">
    <property type="component" value="Unassembled WGS sequence"/>
</dbReference>
<reference evidence="5 6" key="1">
    <citation type="journal article" date="2019" name="Int. J. Syst. Evol. Microbiol.">
        <title>The Global Catalogue of Microorganisms (GCM) 10K type strain sequencing project: providing services to taxonomists for standard genome sequencing and annotation.</title>
        <authorList>
            <consortium name="The Broad Institute Genomics Platform"/>
            <consortium name="The Broad Institute Genome Sequencing Center for Infectious Disease"/>
            <person name="Wu L."/>
            <person name="Ma J."/>
        </authorList>
    </citation>
    <scope>NUCLEOTIDE SEQUENCE [LARGE SCALE GENOMIC DNA]</scope>
    <source>
        <strain evidence="5 6">JCM 15481</strain>
    </source>
</reference>
<dbReference type="InterPro" id="IPR041522">
    <property type="entry name" value="CdaR_GGDEF"/>
</dbReference>
<name>A0ABN2XFY9_9ACTN</name>
<evidence type="ECO:0000259" key="2">
    <source>
        <dbReference type="Pfam" id="PF13556"/>
    </source>
</evidence>
<accession>A0ABN2XFY9</accession>
<feature type="domain" description="CdaR GGDEF-like" evidence="4">
    <location>
        <begin position="166"/>
        <end position="271"/>
    </location>
</feature>
<evidence type="ECO:0000313" key="6">
    <source>
        <dbReference type="Proteomes" id="UP001500443"/>
    </source>
</evidence>
<dbReference type="InterPro" id="IPR051448">
    <property type="entry name" value="CdaR-like_regulators"/>
</dbReference>
<dbReference type="Gene3D" id="1.10.10.2840">
    <property type="entry name" value="PucR C-terminal helix-turn-helix domain"/>
    <property type="match status" value="1"/>
</dbReference>
<feature type="domain" description="PucR C-terminal helix-turn-helix" evidence="2">
    <location>
        <begin position="322"/>
        <end position="380"/>
    </location>
</feature>
<dbReference type="PANTHER" id="PTHR33744:SF1">
    <property type="entry name" value="DNA-BINDING TRANSCRIPTIONAL ACTIVATOR ADER"/>
    <property type="match status" value="1"/>
</dbReference>
<protein>
    <submittedName>
        <fullName evidence="5">Helix-turn-helix domain-containing protein</fullName>
    </submittedName>
</protein>
<dbReference type="InterPro" id="IPR025751">
    <property type="entry name" value="RsbRD_N_dom"/>
</dbReference>
<keyword evidence="6" id="KW-1185">Reference proteome</keyword>
<evidence type="ECO:0000256" key="1">
    <source>
        <dbReference type="ARBA" id="ARBA00006754"/>
    </source>
</evidence>
<dbReference type="Pfam" id="PF14361">
    <property type="entry name" value="RsbRD_N"/>
    <property type="match status" value="1"/>
</dbReference>
<organism evidence="5 6">
    <name type="scientific">Streptomyces synnematoformans</name>
    <dbReference type="NCBI Taxonomy" id="415721"/>
    <lineage>
        <taxon>Bacteria</taxon>
        <taxon>Bacillati</taxon>
        <taxon>Actinomycetota</taxon>
        <taxon>Actinomycetes</taxon>
        <taxon>Kitasatosporales</taxon>
        <taxon>Streptomycetaceae</taxon>
        <taxon>Streptomyces</taxon>
    </lineage>
</organism>
<dbReference type="Pfam" id="PF17853">
    <property type="entry name" value="GGDEF_2"/>
    <property type="match status" value="1"/>
</dbReference>
<dbReference type="EMBL" id="BAAAPF010000007">
    <property type="protein sequence ID" value="GAA2109883.1"/>
    <property type="molecule type" value="Genomic_DNA"/>
</dbReference>
<dbReference type="InterPro" id="IPR025736">
    <property type="entry name" value="PucR_C-HTH_dom"/>
</dbReference>
<sequence length="384" mass="41809">MLASASRALTDRVPLLADRLLDELAENSPHYDLAVPRDEHWEQICVALRYGIEAIAASRSAPRRDLAYARELGRRRAEQGLPLELLHQAYRQAAYLVWDEMLDVVADDDPGSLPVLLRTATQMWSGVDRQTATLTDAYRATERELQRRTDGRGQALLDALLDAGDGDADPALVQRAAAALDLPEAGRYAVVVLRSEHPGPGVPVEPGGMRFLWRMRTDVELAVVALGAAASPTDLQNALRARCPGPGGISPVVGSLAKLGHARRQAELALSTVGPGGADSIVRLAERLPAALVVSRPELAGLLVAEVFGELLRLEAPDRATLLETLEAWLSCGGSAGRTATRLYCHRNTVFNRLRRLEQLTSRSLSHPRDLIELMLALEAYWRG</sequence>
<comment type="similarity">
    <text evidence="1">Belongs to the CdaR family.</text>
</comment>
<evidence type="ECO:0000259" key="4">
    <source>
        <dbReference type="Pfam" id="PF17853"/>
    </source>
</evidence>
<dbReference type="PANTHER" id="PTHR33744">
    <property type="entry name" value="CARBOHYDRATE DIACID REGULATOR"/>
    <property type="match status" value="1"/>
</dbReference>
<proteinExistence type="inferred from homology"/>
<evidence type="ECO:0000313" key="5">
    <source>
        <dbReference type="EMBL" id="GAA2109883.1"/>
    </source>
</evidence>
<dbReference type="Pfam" id="PF13556">
    <property type="entry name" value="HTH_30"/>
    <property type="match status" value="1"/>
</dbReference>
<comment type="caution">
    <text evidence="5">The sequence shown here is derived from an EMBL/GenBank/DDBJ whole genome shotgun (WGS) entry which is preliminary data.</text>
</comment>
<feature type="domain" description="RsbT co-antagonist protein RsbRD N-terminal" evidence="3">
    <location>
        <begin position="16"/>
        <end position="150"/>
    </location>
</feature>
<gene>
    <name evidence="5" type="ORF">GCM10009802_06470</name>
</gene>
<dbReference type="InterPro" id="IPR042070">
    <property type="entry name" value="PucR_C-HTH_sf"/>
</dbReference>
<evidence type="ECO:0000259" key="3">
    <source>
        <dbReference type="Pfam" id="PF14361"/>
    </source>
</evidence>